<evidence type="ECO:0000259" key="6">
    <source>
        <dbReference type="Pfam" id="PF13145"/>
    </source>
</evidence>
<keyword evidence="3" id="KW-0732">Signal</keyword>
<dbReference type="KEGG" id="bmeg:BG04_823"/>
<proteinExistence type="predicted"/>
<reference evidence="7 8" key="1">
    <citation type="journal article" date="2015" name="Genome Announc.">
        <title>Complete genome sequences for 35 biothreat assay-relevant bacillus species.</title>
        <authorList>
            <person name="Johnson S.L."/>
            <person name="Daligault H.E."/>
            <person name="Davenport K.W."/>
            <person name="Jaissle J."/>
            <person name="Frey K.G."/>
            <person name="Ladner J.T."/>
            <person name="Broomall S.M."/>
            <person name="Bishop-Lilly K.A."/>
            <person name="Bruce D.C."/>
            <person name="Gibbons H.S."/>
            <person name="Coyne S.R."/>
            <person name="Lo C.C."/>
            <person name="Meincke L."/>
            <person name="Munk A.C."/>
            <person name="Koroleva G.I."/>
            <person name="Rosenzweig C.N."/>
            <person name="Palacios G.F."/>
            <person name="Redden C.L."/>
            <person name="Minogue T.D."/>
            <person name="Chain P.S."/>
        </authorList>
    </citation>
    <scope>NUCLEOTIDE SEQUENCE [LARGE SCALE GENOMIC DNA]</scope>
    <source>
        <strain evidence="8">ATCC 14581 / DSM 32 / JCM 2506 / NBRC 15308 / NCIMB 9376 / NCTC 10342 / NRRL B-14308 / VKM B-512</strain>
    </source>
</reference>
<evidence type="ECO:0000256" key="4">
    <source>
        <dbReference type="ARBA" id="ARBA00023110"/>
    </source>
</evidence>
<keyword evidence="4" id="KW-0697">Rotamase</keyword>
<accession>A0A0B6ACM7</accession>
<dbReference type="PANTHER" id="PTHR47245">
    <property type="entry name" value="PEPTIDYLPROLYL ISOMERASE"/>
    <property type="match status" value="1"/>
</dbReference>
<dbReference type="InterPro" id="IPR046357">
    <property type="entry name" value="PPIase_dom_sf"/>
</dbReference>
<dbReference type="GeneID" id="93644307"/>
<dbReference type="Gene3D" id="3.10.50.40">
    <property type="match status" value="1"/>
</dbReference>
<dbReference type="EMBL" id="CP009920">
    <property type="protein sequence ID" value="AJI21291.1"/>
    <property type="molecule type" value="Genomic_DNA"/>
</dbReference>
<keyword evidence="5" id="KW-0413">Isomerase</keyword>
<evidence type="ECO:0000256" key="3">
    <source>
        <dbReference type="ARBA" id="ARBA00022729"/>
    </source>
</evidence>
<protein>
    <recommendedName>
        <fullName evidence="2">peptidylprolyl isomerase</fullName>
        <ecNumber evidence="2">5.2.1.8</ecNumber>
    </recommendedName>
</protein>
<comment type="catalytic activity">
    <reaction evidence="1">
        <text>[protein]-peptidylproline (omega=180) = [protein]-peptidylproline (omega=0)</text>
        <dbReference type="Rhea" id="RHEA:16237"/>
        <dbReference type="Rhea" id="RHEA-COMP:10747"/>
        <dbReference type="Rhea" id="RHEA-COMP:10748"/>
        <dbReference type="ChEBI" id="CHEBI:83833"/>
        <dbReference type="ChEBI" id="CHEBI:83834"/>
        <dbReference type="EC" id="5.2.1.8"/>
    </reaction>
</comment>
<evidence type="ECO:0000256" key="1">
    <source>
        <dbReference type="ARBA" id="ARBA00000971"/>
    </source>
</evidence>
<gene>
    <name evidence="7" type="ORF">BG04_823</name>
</gene>
<dbReference type="InterPro" id="IPR000297">
    <property type="entry name" value="PPIase_PpiC"/>
</dbReference>
<evidence type="ECO:0000313" key="8">
    <source>
        <dbReference type="Proteomes" id="UP000031829"/>
    </source>
</evidence>
<dbReference type="PROSITE" id="PS51257">
    <property type="entry name" value="PROKAR_LIPOPROTEIN"/>
    <property type="match status" value="1"/>
</dbReference>
<dbReference type="Pfam" id="PF13145">
    <property type="entry name" value="Rotamase_2"/>
    <property type="match status" value="1"/>
</dbReference>
<sequence>MSSTPLKLLLAVLTAFGFLTGCGGKHSNTMFPSVEISQLSSTKELAAYERGKVTGAEFNRFLAVEGFLNPDAPLNDTSYRKELLRQLVMQKILISHLKTSDKVQKQVEDMWKQIKRSYNEDTRKQGYEVLNIRSSDVTNQLTNQFKLEEYFRKQITSDELTAYYKRIENDLTRVSFTQLAFSTLHDAAAAAAELQKGTSLQDVQKKYADVQTDSKIENADNLKLSSLSPSFIDVLKKQHIGESSKPIKMGKVYYILILKQKDKKTESEVKEEMMKELVLNHINRYIQDELPRFHVTFSLR</sequence>
<name>A0A0B6ACM7_PRIM2</name>
<dbReference type="AlphaFoldDB" id="A0A0B6ACM7"/>
<dbReference type="EC" id="5.2.1.8" evidence="2"/>
<dbReference type="InterPro" id="IPR050245">
    <property type="entry name" value="PrsA_foldase"/>
</dbReference>
<dbReference type="Proteomes" id="UP000031829">
    <property type="component" value="Chromosome"/>
</dbReference>
<dbReference type="GO" id="GO:0003755">
    <property type="term" value="F:peptidyl-prolyl cis-trans isomerase activity"/>
    <property type="evidence" value="ECO:0007669"/>
    <property type="project" value="UniProtKB-KW"/>
</dbReference>
<dbReference type="PANTHER" id="PTHR47245:SF1">
    <property type="entry name" value="FOLDASE PROTEIN PRSA"/>
    <property type="match status" value="1"/>
</dbReference>
<dbReference type="InterPro" id="IPR027304">
    <property type="entry name" value="Trigger_fact/SurA_dom_sf"/>
</dbReference>
<evidence type="ECO:0000313" key="7">
    <source>
        <dbReference type="EMBL" id="AJI21291.1"/>
    </source>
</evidence>
<organism evidence="7 8">
    <name type="scientific">Priestia megaterium (strain ATCC 14581 / DSM 32 / CCUG 1817 / JCM 2506 / NBRC 15308 / NCIMB 9376 / NCTC 10342 / NRRL B-14308 / VKM B-512 / Ford 19)</name>
    <name type="common">Bacillus megaterium</name>
    <dbReference type="NCBI Taxonomy" id="1348623"/>
    <lineage>
        <taxon>Bacteria</taxon>
        <taxon>Bacillati</taxon>
        <taxon>Bacillota</taxon>
        <taxon>Bacilli</taxon>
        <taxon>Bacillales</taxon>
        <taxon>Bacillaceae</taxon>
        <taxon>Priestia</taxon>
    </lineage>
</organism>
<evidence type="ECO:0000256" key="2">
    <source>
        <dbReference type="ARBA" id="ARBA00013194"/>
    </source>
</evidence>
<evidence type="ECO:0000256" key="5">
    <source>
        <dbReference type="ARBA" id="ARBA00023235"/>
    </source>
</evidence>
<dbReference type="HOGENOM" id="CLU_034646_5_1_9"/>
<dbReference type="RefSeq" id="WP_034649545.1">
    <property type="nucleotide sequence ID" value="NZ_BCVB01000001.1"/>
</dbReference>
<dbReference type="SUPFAM" id="SSF109998">
    <property type="entry name" value="Triger factor/SurA peptide-binding domain-like"/>
    <property type="match status" value="1"/>
</dbReference>
<feature type="domain" description="PpiC" evidence="6">
    <location>
        <begin position="155"/>
        <end position="266"/>
    </location>
</feature>